<comment type="caution">
    <text evidence="2">The sequence shown here is derived from an EMBL/GenBank/DDBJ whole genome shotgun (WGS) entry which is preliminary data.</text>
</comment>
<evidence type="ECO:0000259" key="1">
    <source>
        <dbReference type="Pfam" id="PF00582"/>
    </source>
</evidence>
<dbReference type="RefSeq" id="WP_133035038.1">
    <property type="nucleotide sequence ID" value="NZ_BAABEI010000007.1"/>
</dbReference>
<reference evidence="2 3" key="1">
    <citation type="submission" date="2019-03" db="EMBL/GenBank/DDBJ databases">
        <title>Genomic Encyclopedia of Type Strains, Phase IV (KMG-IV): sequencing the most valuable type-strain genomes for metagenomic binning, comparative biology and taxonomic classification.</title>
        <authorList>
            <person name="Goeker M."/>
        </authorList>
    </citation>
    <scope>NUCLEOTIDE SEQUENCE [LARGE SCALE GENOMIC DNA]</scope>
    <source>
        <strain evidence="2 3">DSM 18401</strain>
    </source>
</reference>
<evidence type="ECO:0000313" key="2">
    <source>
        <dbReference type="EMBL" id="TCN43501.1"/>
    </source>
</evidence>
<evidence type="ECO:0000313" key="3">
    <source>
        <dbReference type="Proteomes" id="UP000295351"/>
    </source>
</evidence>
<protein>
    <submittedName>
        <fullName evidence="2">Universal stress protein family protein</fullName>
    </submittedName>
</protein>
<name>A0A4R2CRG4_SHIGR</name>
<dbReference type="Gene3D" id="3.40.50.12370">
    <property type="match status" value="1"/>
</dbReference>
<organism evidence="2 3">
    <name type="scientific">Shinella granuli</name>
    <dbReference type="NCBI Taxonomy" id="323621"/>
    <lineage>
        <taxon>Bacteria</taxon>
        <taxon>Pseudomonadati</taxon>
        <taxon>Pseudomonadota</taxon>
        <taxon>Alphaproteobacteria</taxon>
        <taxon>Hyphomicrobiales</taxon>
        <taxon>Rhizobiaceae</taxon>
        <taxon>Shinella</taxon>
    </lineage>
</organism>
<dbReference type="Pfam" id="PF00582">
    <property type="entry name" value="Usp"/>
    <property type="match status" value="1"/>
</dbReference>
<dbReference type="AlphaFoldDB" id="A0A4R2CRG4"/>
<dbReference type="SUPFAM" id="SSF52402">
    <property type="entry name" value="Adenine nucleotide alpha hydrolases-like"/>
    <property type="match status" value="1"/>
</dbReference>
<feature type="domain" description="UspA" evidence="1">
    <location>
        <begin position="152"/>
        <end position="276"/>
    </location>
</feature>
<gene>
    <name evidence="2" type="ORF">EV665_11099</name>
</gene>
<dbReference type="EMBL" id="SLVX01000010">
    <property type="protein sequence ID" value="TCN43501.1"/>
    <property type="molecule type" value="Genomic_DNA"/>
</dbReference>
<dbReference type="Proteomes" id="UP000295351">
    <property type="component" value="Unassembled WGS sequence"/>
</dbReference>
<dbReference type="CDD" id="cd00293">
    <property type="entry name" value="USP-like"/>
    <property type="match status" value="1"/>
</dbReference>
<proteinExistence type="predicted"/>
<dbReference type="InterPro" id="IPR006016">
    <property type="entry name" value="UspA"/>
</dbReference>
<accession>A0A4R2CRG4</accession>
<keyword evidence="3" id="KW-1185">Reference proteome</keyword>
<sequence>MSFKTILSLIGTTNAEADIDKAATLTAELEGHLSVVALRTAISPFGADYPAAAAWLNERQKEIDGLIDVRRLADDRCRKGRLPFDIDHIYDDRFIIESNIGMRAMYADVVVAGEGIRSDTDLRKAAVAATAFNSGTPLLLMPKTGRVSLRPKNVLLAWNSRPQAASAAKAAIEMLAGADAVHLTVVDPDTSYFGNGGEPGADMAAYLSRHGAKVVVEQLASGDRATEEVIRQHALELGCDMIVMGAYGHSRLRERVFGGVTASILENCDIPVFMAR</sequence>